<protein>
    <submittedName>
        <fullName evidence="1">Terminase</fullName>
    </submittedName>
</protein>
<sequence>MTETERRPVGGQPKYQIDFARQAAKLCALGATDADLAEFFAVHICTINRWKVAHEAFWRALKLGKGAVDDMVERSLYQRAVGFSYDTIKIFTHQGQVIRAEHREYYPPDTAAAIFWLKTRRPEEWREKLDVNHSGNLTVELVKFSDDPES</sequence>
<keyword evidence="2" id="KW-1185">Reference proteome</keyword>
<reference evidence="1 2" key="1">
    <citation type="submission" date="2019-04" db="EMBL/GenBank/DDBJ databases">
        <title>Phreatobacter aquaticus sp. nov.</title>
        <authorList>
            <person name="Choi A."/>
        </authorList>
    </citation>
    <scope>NUCLEOTIDE SEQUENCE [LARGE SCALE GENOMIC DNA]</scope>
    <source>
        <strain evidence="1 2">KCTC 52518</strain>
    </source>
</reference>
<accession>A0A4D7B8G6</accession>
<dbReference type="EMBL" id="CP039690">
    <property type="protein sequence ID" value="QCI69451.1"/>
    <property type="molecule type" value="Genomic_DNA"/>
</dbReference>
<evidence type="ECO:0000313" key="2">
    <source>
        <dbReference type="Proteomes" id="UP000298781"/>
    </source>
</evidence>
<dbReference type="AlphaFoldDB" id="A0A4D7B8G6"/>
<dbReference type="Proteomes" id="UP000298781">
    <property type="component" value="Chromosome"/>
</dbReference>
<dbReference type="OrthoDB" id="9807742at2"/>
<gene>
    <name evidence="1" type="ORF">E8M01_26800</name>
</gene>
<dbReference type="KEGG" id="pstg:E8M01_26800"/>
<evidence type="ECO:0000313" key="1">
    <source>
        <dbReference type="EMBL" id="QCI69451.1"/>
    </source>
</evidence>
<proteinExistence type="predicted"/>
<organism evidence="1 2">
    <name type="scientific">Phreatobacter stygius</name>
    <dbReference type="NCBI Taxonomy" id="1940610"/>
    <lineage>
        <taxon>Bacteria</taxon>
        <taxon>Pseudomonadati</taxon>
        <taxon>Pseudomonadota</taxon>
        <taxon>Alphaproteobacteria</taxon>
        <taxon>Hyphomicrobiales</taxon>
        <taxon>Phreatobacteraceae</taxon>
        <taxon>Phreatobacter</taxon>
    </lineage>
</organism>
<name>A0A4D7B8G6_9HYPH</name>